<dbReference type="InterPro" id="IPR041726">
    <property type="entry name" value="ACAD10_11_N"/>
</dbReference>
<dbReference type="Pfam" id="PF01636">
    <property type="entry name" value="APH"/>
    <property type="match status" value="1"/>
</dbReference>
<dbReference type="PANTHER" id="PTHR47829:SF1">
    <property type="entry name" value="HAD FAMILY PHOSPHATASE"/>
    <property type="match status" value="1"/>
</dbReference>
<dbReference type="RefSeq" id="WP_076451266.1">
    <property type="nucleotide sequence ID" value="NZ_FTOQ01000027.1"/>
</dbReference>
<keyword evidence="2" id="KW-0808">Transferase</keyword>
<dbReference type="Proteomes" id="UP000186684">
    <property type="component" value="Unassembled WGS sequence"/>
</dbReference>
<dbReference type="AlphaFoldDB" id="A0A1N7Q4U5"/>
<dbReference type="InterPro" id="IPR002575">
    <property type="entry name" value="Aminoglycoside_PTrfase"/>
</dbReference>
<dbReference type="PANTHER" id="PTHR47829">
    <property type="entry name" value="HYDROLASE, PUTATIVE (AFU_ORTHOLOGUE AFUA_1G12880)-RELATED"/>
    <property type="match status" value="1"/>
</dbReference>
<keyword evidence="2" id="KW-0418">Kinase</keyword>
<proteinExistence type="predicted"/>
<name>A0A1N7Q4U5_9RHOB</name>
<sequence length="352" mass="39041">MSGTATRAAGTEFDPDALRAWLAARDVRGEKLSLDRIGGGQSNPTWFVTIGDHRLVLRKKPSGPILKGAHAIEREFRVLRALRDTDVPVPEALWLEEDPDILGTPFYLMNRLEGRVFEDAALPGVSPEDRREMYLDMARTLARLHAVRPDAVGLADYGRPGNYFERQIGRWTKQYHASTGPRIDDLDRLVEWLPDNMPEDDGAVSIAHGDFRVGNLMWHPTEPRVVGVLDWELSTLGHPLADLGFCILPWYSAPDEYGGLKGTDWRGAGIPECIDFIAEYHAHARPTAPLLPFHVAFALFRFAVIFVGIADRARSGSAASAEAAQLGPLAERFARRGVEVIQNKNTCIGEMV</sequence>
<dbReference type="SUPFAM" id="SSF56112">
    <property type="entry name" value="Protein kinase-like (PK-like)"/>
    <property type="match status" value="1"/>
</dbReference>
<accession>A0A1N7Q4U5</accession>
<dbReference type="Gene3D" id="3.30.200.20">
    <property type="entry name" value="Phosphorylase Kinase, domain 1"/>
    <property type="match status" value="1"/>
</dbReference>
<evidence type="ECO:0000259" key="1">
    <source>
        <dbReference type="Pfam" id="PF01636"/>
    </source>
</evidence>
<dbReference type="CDD" id="cd05154">
    <property type="entry name" value="ACAD10_11_N-like"/>
    <property type="match status" value="1"/>
</dbReference>
<keyword evidence="3" id="KW-1185">Reference proteome</keyword>
<gene>
    <name evidence="2" type="ORF">SAMN05421759_12724</name>
</gene>
<reference evidence="3" key="1">
    <citation type="submission" date="2017-01" db="EMBL/GenBank/DDBJ databases">
        <authorList>
            <person name="Varghese N."/>
            <person name="Submissions S."/>
        </authorList>
    </citation>
    <scope>NUCLEOTIDE SEQUENCE [LARGE SCALE GENOMIC DNA]</scope>
    <source>
        <strain evidence="3">DSM 29430</strain>
    </source>
</reference>
<organism evidence="2 3">
    <name type="scientific">Roseivivax lentus</name>
    <dbReference type="NCBI Taxonomy" id="633194"/>
    <lineage>
        <taxon>Bacteria</taxon>
        <taxon>Pseudomonadati</taxon>
        <taxon>Pseudomonadota</taxon>
        <taxon>Alphaproteobacteria</taxon>
        <taxon>Rhodobacterales</taxon>
        <taxon>Roseobacteraceae</taxon>
        <taxon>Roseivivax</taxon>
    </lineage>
</organism>
<evidence type="ECO:0000313" key="3">
    <source>
        <dbReference type="Proteomes" id="UP000186684"/>
    </source>
</evidence>
<feature type="domain" description="Aminoglycoside phosphotransferase" evidence="1">
    <location>
        <begin position="36"/>
        <end position="255"/>
    </location>
</feature>
<protein>
    <submittedName>
        <fullName evidence="2">Predicted kinase, aminoglycoside phosphotransferase (APT) family</fullName>
    </submittedName>
</protein>
<dbReference type="GO" id="GO:0016301">
    <property type="term" value="F:kinase activity"/>
    <property type="evidence" value="ECO:0007669"/>
    <property type="project" value="UniProtKB-KW"/>
</dbReference>
<evidence type="ECO:0000313" key="2">
    <source>
        <dbReference type="EMBL" id="SIT17729.1"/>
    </source>
</evidence>
<dbReference type="InterPro" id="IPR052898">
    <property type="entry name" value="ACAD10-like"/>
</dbReference>
<dbReference type="OrthoDB" id="3806873at2"/>
<dbReference type="EMBL" id="FTOQ01000027">
    <property type="protein sequence ID" value="SIT17729.1"/>
    <property type="molecule type" value="Genomic_DNA"/>
</dbReference>
<dbReference type="STRING" id="633194.SAMN05421759_12724"/>
<dbReference type="InterPro" id="IPR011009">
    <property type="entry name" value="Kinase-like_dom_sf"/>
</dbReference>
<dbReference type="Gene3D" id="3.90.1200.10">
    <property type="match status" value="1"/>
</dbReference>